<dbReference type="AlphaFoldDB" id="A0A2T4BX57"/>
<keyword evidence="4" id="KW-1185">Reference proteome</keyword>
<feature type="transmembrane region" description="Helical" evidence="2">
    <location>
        <begin position="59"/>
        <end position="86"/>
    </location>
</feature>
<evidence type="ECO:0000313" key="3">
    <source>
        <dbReference type="EMBL" id="PTB73907.1"/>
    </source>
</evidence>
<proteinExistence type="predicted"/>
<feature type="region of interest" description="Disordered" evidence="1">
    <location>
        <begin position="97"/>
        <end position="145"/>
    </location>
</feature>
<keyword evidence="2" id="KW-1133">Transmembrane helix</keyword>
<sequence>MAPHAFLASRTVLDLSDPELGVLYAINPVTGGLVSPWGAVPLDDNDDVNDVETPKLQGYVIAATVASVCLSVCLFVGVLVAVWWCVKRRRRIRSEALRNRPPTPIARGRASSEEEEEAADPPIPLATLPAAKIAGQTPAGEHRSA</sequence>
<dbReference type="Proteomes" id="UP000240760">
    <property type="component" value="Unassembled WGS sequence"/>
</dbReference>
<evidence type="ECO:0000256" key="1">
    <source>
        <dbReference type="SAM" id="MobiDB-lite"/>
    </source>
</evidence>
<organism evidence="3 4">
    <name type="scientific">Trichoderma longibrachiatum ATCC 18648</name>
    <dbReference type="NCBI Taxonomy" id="983965"/>
    <lineage>
        <taxon>Eukaryota</taxon>
        <taxon>Fungi</taxon>
        <taxon>Dikarya</taxon>
        <taxon>Ascomycota</taxon>
        <taxon>Pezizomycotina</taxon>
        <taxon>Sordariomycetes</taxon>
        <taxon>Hypocreomycetidae</taxon>
        <taxon>Hypocreales</taxon>
        <taxon>Hypocreaceae</taxon>
        <taxon>Trichoderma</taxon>
    </lineage>
</organism>
<name>A0A2T4BX57_TRILO</name>
<evidence type="ECO:0000256" key="2">
    <source>
        <dbReference type="SAM" id="Phobius"/>
    </source>
</evidence>
<dbReference type="OrthoDB" id="10265432at2759"/>
<protein>
    <submittedName>
        <fullName evidence="3">Uncharacterized protein</fullName>
    </submittedName>
</protein>
<dbReference type="EMBL" id="KZ679137">
    <property type="protein sequence ID" value="PTB73907.1"/>
    <property type="molecule type" value="Genomic_DNA"/>
</dbReference>
<accession>A0A2T4BX57</accession>
<keyword evidence="2" id="KW-0812">Transmembrane</keyword>
<gene>
    <name evidence="3" type="ORF">M440DRAFT_1393747</name>
</gene>
<reference evidence="3 4" key="1">
    <citation type="submission" date="2016-07" db="EMBL/GenBank/DDBJ databases">
        <title>Multiple horizontal gene transfer events from other fungi enriched the ability of initially mycotrophic Trichoderma (Ascomycota) to feed on dead plant biomass.</title>
        <authorList>
            <consortium name="DOE Joint Genome Institute"/>
            <person name="Aerts A."/>
            <person name="Atanasova L."/>
            <person name="Chenthamara K."/>
            <person name="Zhang J."/>
            <person name="Grujic M."/>
            <person name="Henrissat B."/>
            <person name="Kuo A."/>
            <person name="Salamov A."/>
            <person name="Lipzen A."/>
            <person name="Labutti K."/>
            <person name="Barry K."/>
            <person name="Miao Y."/>
            <person name="Rahimi M.J."/>
            <person name="Shen Q."/>
            <person name="Grigoriev I.V."/>
            <person name="Kubicek C.P."/>
            <person name="Druzhinina I.S."/>
        </authorList>
    </citation>
    <scope>NUCLEOTIDE SEQUENCE [LARGE SCALE GENOMIC DNA]</scope>
    <source>
        <strain evidence="3 4">ATCC 18648</strain>
    </source>
</reference>
<keyword evidence="2" id="KW-0472">Membrane</keyword>
<evidence type="ECO:0000313" key="4">
    <source>
        <dbReference type="Proteomes" id="UP000240760"/>
    </source>
</evidence>